<reference evidence="1" key="1">
    <citation type="submission" date="2019-12" db="EMBL/GenBank/DDBJ databases">
        <title>An insight into the sialome of adult female Ixodes ricinus ticks feeding for 6 days.</title>
        <authorList>
            <person name="Perner J."/>
            <person name="Ribeiro J.M.C."/>
        </authorList>
    </citation>
    <scope>NUCLEOTIDE SEQUENCE</scope>
    <source>
        <strain evidence="1">Semi-engorged</strain>
        <tissue evidence="1">Salivary glands</tissue>
    </source>
</reference>
<proteinExistence type="predicted"/>
<dbReference type="AlphaFoldDB" id="A0A6B0UKP4"/>
<evidence type="ECO:0000313" key="1">
    <source>
        <dbReference type="EMBL" id="MXU90349.1"/>
    </source>
</evidence>
<accession>A0A6B0UKP4</accession>
<protein>
    <submittedName>
        <fullName evidence="1">Putative secreted protein</fullName>
    </submittedName>
</protein>
<name>A0A6B0UKP4_IXORI</name>
<dbReference type="EMBL" id="GIFC01008266">
    <property type="protein sequence ID" value="MXU90349.1"/>
    <property type="molecule type" value="Transcribed_RNA"/>
</dbReference>
<organism evidence="1">
    <name type="scientific">Ixodes ricinus</name>
    <name type="common">Common tick</name>
    <name type="synonym">Acarus ricinus</name>
    <dbReference type="NCBI Taxonomy" id="34613"/>
    <lineage>
        <taxon>Eukaryota</taxon>
        <taxon>Metazoa</taxon>
        <taxon>Ecdysozoa</taxon>
        <taxon>Arthropoda</taxon>
        <taxon>Chelicerata</taxon>
        <taxon>Arachnida</taxon>
        <taxon>Acari</taxon>
        <taxon>Parasitiformes</taxon>
        <taxon>Ixodida</taxon>
        <taxon>Ixodoidea</taxon>
        <taxon>Ixodidae</taxon>
        <taxon>Ixodinae</taxon>
        <taxon>Ixodes</taxon>
    </lineage>
</organism>
<sequence length="114" mass="13007">MHTHAANGSWPKGCTLALAAFCPHSSVFGQNRVHCALLIWLLASRLKKKSMNCREGACSVCTNFFCRCMIVELWHFWNLPSVPVMPFVFYDSVTKPRLGPMFKLCLLCRVTRRN</sequence>